<dbReference type="EMBL" id="CAJNOK010057259">
    <property type="protein sequence ID" value="CAF1625606.1"/>
    <property type="molecule type" value="Genomic_DNA"/>
</dbReference>
<dbReference type="AlphaFoldDB" id="A0A8S2G3W0"/>
<feature type="non-terminal residue" evidence="1">
    <location>
        <position position="1"/>
    </location>
</feature>
<protein>
    <submittedName>
        <fullName evidence="1">Uncharacterized protein</fullName>
    </submittedName>
</protein>
<comment type="caution">
    <text evidence="1">The sequence shown here is derived from an EMBL/GenBank/DDBJ whole genome shotgun (WGS) entry which is preliminary data.</text>
</comment>
<organism evidence="1 3">
    <name type="scientific">Didymodactylos carnosus</name>
    <dbReference type="NCBI Taxonomy" id="1234261"/>
    <lineage>
        <taxon>Eukaryota</taxon>
        <taxon>Metazoa</taxon>
        <taxon>Spiralia</taxon>
        <taxon>Gnathifera</taxon>
        <taxon>Rotifera</taxon>
        <taxon>Eurotatoria</taxon>
        <taxon>Bdelloidea</taxon>
        <taxon>Philodinida</taxon>
        <taxon>Philodinidae</taxon>
        <taxon>Didymodactylos</taxon>
    </lineage>
</organism>
<evidence type="ECO:0000313" key="1">
    <source>
        <dbReference type="EMBL" id="CAF1625606.1"/>
    </source>
</evidence>
<accession>A0A8S2G3W0</accession>
<evidence type="ECO:0000313" key="3">
    <source>
        <dbReference type="Proteomes" id="UP000677228"/>
    </source>
</evidence>
<name>A0A8S2G3W0_9BILA</name>
<sequence>EAVVQRNQLEQMFLQKERENRRLTFENETLLYRLNNKYSATEYDCKTPTRESSLTTSLSLSHPRIKKTKLNSLPIHHSVDSELFRPTKKKDSSVFIFENNLENVDLMTKSLTVFDDEHENSSLSSMIRSLPPNSTLE</sequence>
<gene>
    <name evidence="1" type="ORF">OVA965_LOCUS43437</name>
    <name evidence="2" type="ORF">TMI583_LOCUS45702</name>
</gene>
<evidence type="ECO:0000313" key="2">
    <source>
        <dbReference type="EMBL" id="CAF4448201.1"/>
    </source>
</evidence>
<dbReference type="EMBL" id="CAJOBA010082471">
    <property type="protein sequence ID" value="CAF4448201.1"/>
    <property type="molecule type" value="Genomic_DNA"/>
</dbReference>
<dbReference type="Proteomes" id="UP000682733">
    <property type="component" value="Unassembled WGS sequence"/>
</dbReference>
<proteinExistence type="predicted"/>
<reference evidence="1" key="1">
    <citation type="submission" date="2021-02" db="EMBL/GenBank/DDBJ databases">
        <authorList>
            <person name="Nowell W R."/>
        </authorList>
    </citation>
    <scope>NUCLEOTIDE SEQUENCE</scope>
</reference>
<dbReference type="Proteomes" id="UP000677228">
    <property type="component" value="Unassembled WGS sequence"/>
</dbReference>